<name>W2C128_9BACT</name>
<evidence type="ECO:0000256" key="1">
    <source>
        <dbReference type="SAM" id="Phobius"/>
    </source>
</evidence>
<evidence type="ECO:0000313" key="2">
    <source>
        <dbReference type="EMBL" id="ETK00748.1"/>
    </source>
</evidence>
<feature type="transmembrane region" description="Helical" evidence="1">
    <location>
        <begin position="103"/>
        <end position="123"/>
    </location>
</feature>
<evidence type="ECO:0000313" key="3">
    <source>
        <dbReference type="Proteomes" id="UP000018837"/>
    </source>
</evidence>
<proteinExistence type="predicted"/>
<dbReference type="AlphaFoldDB" id="W2C128"/>
<dbReference type="PATRIC" id="fig|1411148.3.peg.2174"/>
<dbReference type="InterPro" id="IPR007359">
    <property type="entry name" value="SigmaE_reg_RseC_MucC"/>
</dbReference>
<dbReference type="PANTHER" id="PTHR35867:SF1">
    <property type="entry name" value="PROTEIN RSEC"/>
    <property type="match status" value="1"/>
</dbReference>
<dbReference type="Pfam" id="PF04246">
    <property type="entry name" value="RseC_MucC"/>
    <property type="match status" value="1"/>
</dbReference>
<keyword evidence="1" id="KW-0472">Membrane</keyword>
<keyword evidence="1" id="KW-1133">Transmembrane helix</keyword>
<keyword evidence="1" id="KW-0812">Transmembrane</keyword>
<protein>
    <submittedName>
        <fullName evidence="2">Positive regulator of sigma(E), RseC/MucC</fullName>
    </submittedName>
</protein>
<reference evidence="2 3" key="1">
    <citation type="submission" date="2013-11" db="EMBL/GenBank/DDBJ databases">
        <title>Single cell genomics of uncultured Tannerella BU063 (oral taxon 286).</title>
        <authorList>
            <person name="Beall C.J."/>
            <person name="Campbell A.G."/>
            <person name="Griffen A.L."/>
            <person name="Podar M."/>
            <person name="Leys E.J."/>
        </authorList>
    </citation>
    <scope>NUCLEOTIDE SEQUENCE [LARGE SCALE GENOMIC DNA]</scope>
    <source>
        <strain evidence="2">Cell 2</strain>
    </source>
</reference>
<sequence>MKKFIQHRGIVRHTGGGRIVVCIEQQSACSACHARSACLASDKKEKLIEVKGESRQFAPGEEVMVVAQSSSGMQAVALAFAVPFVLVVAAVFIGARLSGGDDGIGGLAGLAVLAVYYALLYAFREKIGRRFSFSVAKLEAGSQLDTATY</sequence>
<comment type="caution">
    <text evidence="2">The sequence shown here is derived from an EMBL/GenBank/DDBJ whole genome shotgun (WGS) entry which is preliminary data.</text>
</comment>
<dbReference type="EMBL" id="AYUF01000495">
    <property type="protein sequence ID" value="ETK00748.1"/>
    <property type="molecule type" value="Genomic_DNA"/>
</dbReference>
<gene>
    <name evidence="2" type="ORF">N425_13015</name>
</gene>
<dbReference type="Proteomes" id="UP000018837">
    <property type="component" value="Unassembled WGS sequence"/>
</dbReference>
<feature type="transmembrane region" description="Helical" evidence="1">
    <location>
        <begin position="75"/>
        <end position="97"/>
    </location>
</feature>
<dbReference type="PANTHER" id="PTHR35867">
    <property type="entry name" value="PROTEIN RSEC"/>
    <property type="match status" value="1"/>
</dbReference>
<accession>W2C128</accession>
<organism evidence="2 3">
    <name type="scientific">Tannerella sp. oral taxon BU063 isolate Cell 2</name>
    <dbReference type="NCBI Taxonomy" id="1411148"/>
    <lineage>
        <taxon>Bacteria</taxon>
        <taxon>Pseudomonadati</taxon>
        <taxon>Bacteroidota</taxon>
        <taxon>Bacteroidia</taxon>
        <taxon>Bacteroidales</taxon>
        <taxon>Tannerellaceae</taxon>
        <taxon>Tannerella</taxon>
    </lineage>
</organism>